<organism evidence="5 6">
    <name type="scientific">Aquimarina algiphila</name>
    <dbReference type="NCBI Taxonomy" id="2047982"/>
    <lineage>
        <taxon>Bacteria</taxon>
        <taxon>Pseudomonadati</taxon>
        <taxon>Bacteroidota</taxon>
        <taxon>Flavobacteriia</taxon>
        <taxon>Flavobacteriales</taxon>
        <taxon>Flavobacteriaceae</taxon>
        <taxon>Aquimarina</taxon>
    </lineage>
</organism>
<keyword evidence="2" id="KW-0238">DNA-binding</keyword>
<evidence type="ECO:0000313" key="6">
    <source>
        <dbReference type="Proteomes" id="UP000318833"/>
    </source>
</evidence>
<dbReference type="OrthoDB" id="4480133at2"/>
<dbReference type="AlphaFoldDB" id="A0A554VQA8"/>
<dbReference type="GO" id="GO:0043565">
    <property type="term" value="F:sequence-specific DNA binding"/>
    <property type="evidence" value="ECO:0007669"/>
    <property type="project" value="InterPro"/>
</dbReference>
<dbReference type="InterPro" id="IPR009057">
    <property type="entry name" value="Homeodomain-like_sf"/>
</dbReference>
<dbReference type="Gene3D" id="1.10.10.60">
    <property type="entry name" value="Homeodomain-like"/>
    <property type="match status" value="2"/>
</dbReference>
<dbReference type="SUPFAM" id="SSF46689">
    <property type="entry name" value="Homeodomain-like"/>
    <property type="match status" value="2"/>
</dbReference>
<dbReference type="PANTHER" id="PTHR43280:SF2">
    <property type="entry name" value="HTH-TYPE TRANSCRIPTIONAL REGULATOR EXSA"/>
    <property type="match status" value="1"/>
</dbReference>
<keyword evidence="1" id="KW-0805">Transcription regulation</keyword>
<dbReference type="InterPro" id="IPR054015">
    <property type="entry name" value="ExsA-like_N"/>
</dbReference>
<dbReference type="Proteomes" id="UP000318833">
    <property type="component" value="Unassembled WGS sequence"/>
</dbReference>
<accession>A0A554VQA8</accession>
<feature type="domain" description="HTH araC/xylS-type" evidence="4">
    <location>
        <begin position="182"/>
        <end position="280"/>
    </location>
</feature>
<comment type="caution">
    <text evidence="5">The sequence shown here is derived from an EMBL/GenBank/DDBJ whole genome shotgun (WGS) entry which is preliminary data.</text>
</comment>
<name>A0A554VQA8_9FLAO</name>
<evidence type="ECO:0000256" key="3">
    <source>
        <dbReference type="ARBA" id="ARBA00023163"/>
    </source>
</evidence>
<reference evidence="5 6" key="1">
    <citation type="submission" date="2019-07" db="EMBL/GenBank/DDBJ databases">
        <title>The draft genome sequence of Aquimarina algiphila M91.</title>
        <authorList>
            <person name="Meng X."/>
        </authorList>
    </citation>
    <scope>NUCLEOTIDE SEQUENCE [LARGE SCALE GENOMIC DNA]</scope>
    <source>
        <strain evidence="5 6">M91</strain>
    </source>
</reference>
<dbReference type="EMBL" id="VLNR01000005">
    <property type="protein sequence ID" value="TSE10731.1"/>
    <property type="molecule type" value="Genomic_DNA"/>
</dbReference>
<dbReference type="Pfam" id="PF12833">
    <property type="entry name" value="HTH_18"/>
    <property type="match status" value="1"/>
</dbReference>
<keyword evidence="3" id="KW-0804">Transcription</keyword>
<dbReference type="RefSeq" id="WP_143915520.1">
    <property type="nucleotide sequence ID" value="NZ_CANMIK010000006.1"/>
</dbReference>
<evidence type="ECO:0000313" key="5">
    <source>
        <dbReference type="EMBL" id="TSE10731.1"/>
    </source>
</evidence>
<evidence type="ECO:0000256" key="1">
    <source>
        <dbReference type="ARBA" id="ARBA00023015"/>
    </source>
</evidence>
<proteinExistence type="predicted"/>
<evidence type="ECO:0000256" key="2">
    <source>
        <dbReference type="ARBA" id="ARBA00023125"/>
    </source>
</evidence>
<protein>
    <submittedName>
        <fullName evidence="5">Helix-turn-helix transcriptional regulator</fullName>
    </submittedName>
</protein>
<gene>
    <name evidence="5" type="ORF">FOF46_03875</name>
</gene>
<dbReference type="GO" id="GO:0003700">
    <property type="term" value="F:DNA-binding transcription factor activity"/>
    <property type="evidence" value="ECO:0007669"/>
    <property type="project" value="InterPro"/>
</dbReference>
<dbReference type="Pfam" id="PF22200">
    <property type="entry name" value="ExsA_N"/>
    <property type="match status" value="1"/>
</dbReference>
<dbReference type="PROSITE" id="PS01124">
    <property type="entry name" value="HTH_ARAC_FAMILY_2"/>
    <property type="match status" value="1"/>
</dbReference>
<dbReference type="PANTHER" id="PTHR43280">
    <property type="entry name" value="ARAC-FAMILY TRANSCRIPTIONAL REGULATOR"/>
    <property type="match status" value="1"/>
</dbReference>
<dbReference type="InterPro" id="IPR018060">
    <property type="entry name" value="HTH_AraC"/>
</dbReference>
<keyword evidence="6" id="KW-1185">Reference proteome</keyword>
<dbReference type="SMART" id="SM00342">
    <property type="entry name" value="HTH_ARAC"/>
    <property type="match status" value="1"/>
</dbReference>
<evidence type="ECO:0000259" key="4">
    <source>
        <dbReference type="PROSITE" id="PS01124"/>
    </source>
</evidence>
<sequence>MVIEHHTITLFNKKVFEKAVVTPPFKNPNPLENEACFLYVTEGISNSYSEEEHLVVNQNEGVLMKCGNYMYDVIPDHKTKQCGIVAIHFYPEVLKKIYEKEVPAFLTNKEQYSYSSNMALVQSDILIRKYIDGLLFYFENPNLASEELLILKFKEIILLLLNTKDADNIIKIMYNLFSPKSFSLKEVIEAHIFSPITVSDLAKLSYHSLASFKREFRKIYNDSPANYIKNRRLEKAATLLSISNQPIRNIAYDCLFNDLAHFSSSFKAKYTLSPSQYRMSQSQK</sequence>